<dbReference type="OrthoDB" id="9803993at2"/>
<comment type="caution">
    <text evidence="2">The sequence shown here is derived from an EMBL/GenBank/DDBJ whole genome shotgun (WGS) entry which is preliminary data.</text>
</comment>
<dbReference type="RefSeq" id="WP_062280443.1">
    <property type="nucleotide sequence ID" value="NZ_LTBC01000001.1"/>
</dbReference>
<organism evidence="2 3">
    <name type="scientific">Moorella mulderi DSM 14980</name>
    <dbReference type="NCBI Taxonomy" id="1122241"/>
    <lineage>
        <taxon>Bacteria</taxon>
        <taxon>Bacillati</taxon>
        <taxon>Bacillota</taxon>
        <taxon>Clostridia</taxon>
        <taxon>Neomoorellales</taxon>
        <taxon>Neomoorellaceae</taxon>
        <taxon>Neomoorella</taxon>
    </lineage>
</organism>
<gene>
    <name evidence="2" type="primary">nicX_1</name>
    <name evidence="2" type="ORF">MOMUL_02180</name>
</gene>
<reference evidence="2 3" key="1">
    <citation type="submission" date="2016-02" db="EMBL/GenBank/DDBJ databases">
        <title>Genome sequence of Moorella mulderi DSM 14980.</title>
        <authorList>
            <person name="Poehlein A."/>
            <person name="Daniel R."/>
        </authorList>
    </citation>
    <scope>NUCLEOTIDE SEQUENCE [LARGE SCALE GENOMIC DNA]</scope>
    <source>
        <strain evidence="2 3">DSM 14980</strain>
    </source>
</reference>
<evidence type="ECO:0000313" key="2">
    <source>
        <dbReference type="EMBL" id="KYH33517.1"/>
    </source>
</evidence>
<keyword evidence="2" id="KW-0560">Oxidoreductase</keyword>
<dbReference type="EMBL" id="LTBC01000001">
    <property type="protein sequence ID" value="KYH33517.1"/>
    <property type="molecule type" value="Genomic_DNA"/>
</dbReference>
<accession>A0A151B1I6</accession>
<dbReference type="GO" id="GO:0047075">
    <property type="term" value="F:2,5-dihydroxypyridine 5,6-dioxygenase activity"/>
    <property type="evidence" value="ECO:0007669"/>
    <property type="project" value="UniProtKB-EC"/>
</dbReference>
<dbReference type="SUPFAM" id="SSF144052">
    <property type="entry name" value="Thermophilic metalloprotease-like"/>
    <property type="match status" value="1"/>
</dbReference>
<dbReference type="AlphaFoldDB" id="A0A151B1I6"/>
<dbReference type="PANTHER" id="PTHR34448:SF1">
    <property type="entry name" value="BLL6088 PROTEIN"/>
    <property type="match status" value="1"/>
</dbReference>
<keyword evidence="2" id="KW-0223">Dioxygenase</keyword>
<keyword evidence="1" id="KW-0479">Metal-binding</keyword>
<protein>
    <submittedName>
        <fullName evidence="2">2,5-dihydroxypyridine 5,6-dioxygenase</fullName>
        <ecNumber evidence="2">1.13.11.9</ecNumber>
    </submittedName>
</protein>
<dbReference type="GO" id="GO:0004177">
    <property type="term" value="F:aminopeptidase activity"/>
    <property type="evidence" value="ECO:0007669"/>
    <property type="project" value="InterPro"/>
</dbReference>
<dbReference type="PATRIC" id="fig|1122241.3.peg.239"/>
<dbReference type="GO" id="GO:0006508">
    <property type="term" value="P:proteolysis"/>
    <property type="evidence" value="ECO:0007669"/>
    <property type="project" value="InterPro"/>
</dbReference>
<dbReference type="Proteomes" id="UP000075670">
    <property type="component" value="Unassembled WGS sequence"/>
</dbReference>
<keyword evidence="3" id="KW-1185">Reference proteome</keyword>
<evidence type="ECO:0000256" key="1">
    <source>
        <dbReference type="ARBA" id="ARBA00022723"/>
    </source>
</evidence>
<dbReference type="InterPro" id="IPR058739">
    <property type="entry name" value="NicX"/>
</dbReference>
<sequence>MPDLASACRLALAECLAVRAGDTVLVVTDTVLQTIGDAFFQAARELKAEAAIITMLPRDNHGQEPPAMVAAAMRQSQVAVLATSRSLSHTRARREANAAGARIASLPGATADMLERTLAVDYTALAADCEHYAAILTRGQEVHLTTPAGTDLTFSIAGRQGYPDTGLYRRPGSFGNLPAGEAYIAPVEGTAAGLLVIDGALAGIGVLEKPLRIKVEAGQAVAVGGGREARLLEDIFTRYGPASRNIAELGIGLNPLARLTGNVLEDEKVRGTVHIALGDNSTFGGQVEAPSHLDGILLQPQLRVDGQQVL</sequence>
<dbReference type="PANTHER" id="PTHR34448">
    <property type="entry name" value="AMINOPEPTIDASE"/>
    <property type="match status" value="1"/>
</dbReference>
<dbReference type="Pfam" id="PF26233">
    <property type="entry name" value="NicX"/>
    <property type="match status" value="1"/>
</dbReference>
<dbReference type="EC" id="1.13.11.9" evidence="2"/>
<dbReference type="GO" id="GO:0046872">
    <property type="term" value="F:metal ion binding"/>
    <property type="evidence" value="ECO:0007669"/>
    <property type="project" value="UniProtKB-KW"/>
</dbReference>
<name>A0A151B1I6_9FIRM</name>
<evidence type="ECO:0000313" key="3">
    <source>
        <dbReference type="Proteomes" id="UP000075670"/>
    </source>
</evidence>
<dbReference type="InterPro" id="IPR052170">
    <property type="entry name" value="M29_Exopeptidase"/>
</dbReference>
<proteinExistence type="predicted"/>